<dbReference type="Gene3D" id="3.40.50.410">
    <property type="entry name" value="von Willebrand factor, type A domain"/>
    <property type="match status" value="1"/>
</dbReference>
<accession>A0ABQ6FFC3</accession>
<feature type="compositionally biased region" description="Basic and acidic residues" evidence="1">
    <location>
        <begin position="220"/>
        <end position="246"/>
    </location>
</feature>
<dbReference type="InterPro" id="IPR051928">
    <property type="entry name" value="NorD/CobT"/>
</dbReference>
<dbReference type="RefSeq" id="WP_284188651.1">
    <property type="nucleotide sequence ID" value="NZ_BSPX01000048.1"/>
</dbReference>
<dbReference type="InterPro" id="IPR002035">
    <property type="entry name" value="VWF_A"/>
</dbReference>
<keyword evidence="4" id="KW-1185">Reference proteome</keyword>
<dbReference type="SUPFAM" id="SSF53300">
    <property type="entry name" value="vWA-like"/>
    <property type="match status" value="1"/>
</dbReference>
<dbReference type="EMBL" id="BSPX01000048">
    <property type="protein sequence ID" value="GLT23445.1"/>
    <property type="molecule type" value="Genomic_DNA"/>
</dbReference>
<dbReference type="CDD" id="cd01454">
    <property type="entry name" value="vWA_norD_type"/>
    <property type="match status" value="1"/>
</dbReference>
<organism evidence="3 4">
    <name type="scientific">Zoogloea oryzae</name>
    <dbReference type="NCBI Taxonomy" id="310767"/>
    <lineage>
        <taxon>Bacteria</taxon>
        <taxon>Pseudomonadati</taxon>
        <taxon>Pseudomonadota</taxon>
        <taxon>Betaproteobacteria</taxon>
        <taxon>Rhodocyclales</taxon>
        <taxon>Zoogloeaceae</taxon>
        <taxon>Zoogloea</taxon>
    </lineage>
</organism>
<dbReference type="PANTHER" id="PTHR41248:SF1">
    <property type="entry name" value="NORD PROTEIN"/>
    <property type="match status" value="1"/>
</dbReference>
<dbReference type="SMART" id="SM00327">
    <property type="entry name" value="VWA"/>
    <property type="match status" value="1"/>
</dbReference>
<evidence type="ECO:0000313" key="3">
    <source>
        <dbReference type="EMBL" id="GLT23445.1"/>
    </source>
</evidence>
<feature type="domain" description="VWFA" evidence="2">
    <location>
        <begin position="423"/>
        <end position="613"/>
    </location>
</feature>
<reference evidence="4" key="1">
    <citation type="journal article" date="2019" name="Int. J. Syst. Evol. Microbiol.">
        <title>The Global Catalogue of Microorganisms (GCM) 10K type strain sequencing project: providing services to taxonomists for standard genome sequencing and annotation.</title>
        <authorList>
            <consortium name="The Broad Institute Genomics Platform"/>
            <consortium name="The Broad Institute Genome Sequencing Center for Infectious Disease"/>
            <person name="Wu L."/>
            <person name="Ma J."/>
        </authorList>
    </citation>
    <scope>NUCLEOTIDE SEQUENCE [LARGE SCALE GENOMIC DNA]</scope>
    <source>
        <strain evidence="4">NBRC 102407</strain>
    </source>
</reference>
<sequence>MEEFIGGLWHKFITRAATRSYPAAAVRLEDIERTAGILFRALGGDAGLRVAPAAEIEHGARRSWLQRIAHVGEKAAHAARDAETLRLPASIEFFPERSLNRDLYLWLIAQGAALPDGGLDADGWIAANQAASRATLDAFPGFATRYRRLVEAVIAERPDPAKLPADEAAAERAIRAALQEPGSVASLPAAKRPPTPVALWLYPAPVAIDRREQSNPPTPADHREGGSKAADATDRRRQAQREDMPDGKNGLILPFRAESLLSFAEFVKVNRGHDADADDNPARAAAEMDKISVAQDGTDTASKVRFDLDLPSAAQDDVPLKTGILLPEWDWKKQQLKRDVCSLTVLDPRDAQPCALPSHLLRPARRLRHQFEALTPARRWLKNQPDGPELDIDAVVRAFADRKTGHVTGDTGGYLSCERRERDLCCLVLADLSLSTDTWVSDEQRVIDVIRDSLWLFSEALGATGDPFGLYGFSSRKRDHIRFHRIKDFDEPADDRIRGRIGALKPGFYTRIGAAIRYATQILSKRPEALRLLLILSDGKPNDVDHYEGRYGIEDTRVSLNAARQEGVRPFCVTIDKEGQGYLPHLFGPAGYTILRNPAELPARLPLLYAQLTGG</sequence>
<comment type="caution">
    <text evidence="3">The sequence shown here is derived from an EMBL/GenBank/DDBJ whole genome shotgun (WGS) entry which is preliminary data.</text>
</comment>
<dbReference type="PANTHER" id="PTHR41248">
    <property type="entry name" value="NORD PROTEIN"/>
    <property type="match status" value="1"/>
</dbReference>
<name>A0ABQ6FFC3_9RHOO</name>
<evidence type="ECO:0000256" key="1">
    <source>
        <dbReference type="SAM" id="MobiDB-lite"/>
    </source>
</evidence>
<protein>
    <recommendedName>
        <fullName evidence="2">VWFA domain-containing protein</fullName>
    </recommendedName>
</protein>
<evidence type="ECO:0000313" key="4">
    <source>
        <dbReference type="Proteomes" id="UP001157167"/>
    </source>
</evidence>
<gene>
    <name evidence="3" type="ORF">GCM10007933_29110</name>
</gene>
<dbReference type="InterPro" id="IPR036465">
    <property type="entry name" value="vWFA_dom_sf"/>
</dbReference>
<feature type="region of interest" description="Disordered" evidence="1">
    <location>
        <begin position="210"/>
        <end position="250"/>
    </location>
</feature>
<dbReference type="Proteomes" id="UP001157167">
    <property type="component" value="Unassembled WGS sequence"/>
</dbReference>
<evidence type="ECO:0000259" key="2">
    <source>
        <dbReference type="SMART" id="SM00327"/>
    </source>
</evidence>
<dbReference type="Pfam" id="PF00092">
    <property type="entry name" value="VWA"/>
    <property type="match status" value="1"/>
</dbReference>
<proteinExistence type="predicted"/>